<dbReference type="eggNOG" id="COG0582">
    <property type="taxonomic scope" value="Bacteria"/>
</dbReference>
<dbReference type="PANTHER" id="PTHR30349:SF64">
    <property type="entry name" value="PROPHAGE INTEGRASE INTD-RELATED"/>
    <property type="match status" value="1"/>
</dbReference>
<dbReference type="PANTHER" id="PTHR30349">
    <property type="entry name" value="PHAGE INTEGRASE-RELATED"/>
    <property type="match status" value="1"/>
</dbReference>
<proteinExistence type="inferred from homology"/>
<organism evidence="5 6">
    <name type="scientific">Bacteroides stercoris ATCC 43183</name>
    <dbReference type="NCBI Taxonomy" id="449673"/>
    <lineage>
        <taxon>Bacteria</taxon>
        <taxon>Pseudomonadati</taxon>
        <taxon>Bacteroidota</taxon>
        <taxon>Bacteroidia</taxon>
        <taxon>Bacteroidales</taxon>
        <taxon>Bacteroidaceae</taxon>
        <taxon>Bacteroides</taxon>
    </lineage>
</organism>
<dbReference type="InterPro" id="IPR010998">
    <property type="entry name" value="Integrase_recombinase_N"/>
</dbReference>
<keyword evidence="3" id="KW-0233">DNA recombination</keyword>
<dbReference type="RefSeq" id="WP_005656998.1">
    <property type="nucleotide sequence ID" value="NZ_CP102262.1"/>
</dbReference>
<dbReference type="GeneID" id="31798247"/>
<evidence type="ECO:0000313" key="5">
    <source>
        <dbReference type="EMBL" id="EDS13906.1"/>
    </source>
</evidence>
<dbReference type="Pfam" id="PF00589">
    <property type="entry name" value="Phage_integrase"/>
    <property type="match status" value="1"/>
</dbReference>
<comment type="caution">
    <text evidence="5">The sequence shown here is derived from an EMBL/GenBank/DDBJ whole genome shotgun (WGS) entry which is preliminary data.</text>
</comment>
<feature type="domain" description="Tyr recombinase" evidence="4">
    <location>
        <begin position="253"/>
        <end position="438"/>
    </location>
</feature>
<name>B0NU63_BACSE</name>
<sequence>MNNKNIFTQNCVKYSLKNATQEFSLIRLRMTIGGVRFSYCLPVEYKIKSSYWDKEAGKAIEDVKRNNELKGNPMLQVALRNINKEIEKTTNTLIKIIESYKSRDITPTASLIKEELIKALKKKKEEEKPIFPDFISYIDYYMDLCKQGKILNVDGTKLSPATLATYKSTRNILKKYAAARNITIKIEAVNLEFRNDFINFLYDIKHHNGEYKLNSIGKFIKTIKVFMRHAFDNNVTTNNSVFKKDFVPLKEEANTIYLTENELAALYALELPTNQAEVRDCFLISCYTGLRYSDISRLSMEHINLEKNTITIVTYKTRNQVVIPIHRIVKEILERYGNKLPKPQCNQSTNRMLKKLCEQAGITEIISYTETVGGTHKECTARKCDKVTTHTARRSFATNAYKRNVPTLAIMAITGHKTETSFMKYIRISKEENAQLLQTHEFFV</sequence>
<dbReference type="InterPro" id="IPR025269">
    <property type="entry name" value="SAM-like_dom"/>
</dbReference>
<keyword evidence="2" id="KW-0238">DNA-binding</keyword>
<reference evidence="5 6" key="1">
    <citation type="submission" date="2007-11" db="EMBL/GenBank/DDBJ databases">
        <title>Draft genome sequence of Bacteroides stercoris(ATCC 43183).</title>
        <authorList>
            <person name="Sudarsanam P."/>
            <person name="Ley R."/>
            <person name="Guruge J."/>
            <person name="Turnbaugh P.J."/>
            <person name="Mahowald M."/>
            <person name="Liep D."/>
            <person name="Gordon J."/>
        </authorList>
    </citation>
    <scope>NUCLEOTIDE SEQUENCE [LARGE SCALE GENOMIC DNA]</scope>
    <source>
        <strain evidence="5 6">ATCC 43183</strain>
    </source>
</reference>
<evidence type="ECO:0000256" key="1">
    <source>
        <dbReference type="ARBA" id="ARBA00008857"/>
    </source>
</evidence>
<dbReference type="Gene3D" id="1.10.150.130">
    <property type="match status" value="1"/>
</dbReference>
<dbReference type="CDD" id="cd01185">
    <property type="entry name" value="INTN1_C_like"/>
    <property type="match status" value="1"/>
</dbReference>
<evidence type="ECO:0000256" key="2">
    <source>
        <dbReference type="ARBA" id="ARBA00023125"/>
    </source>
</evidence>
<accession>B0NU63</accession>
<gene>
    <name evidence="5" type="ORF">BACSTE_03048</name>
</gene>
<dbReference type="PROSITE" id="PS51898">
    <property type="entry name" value="TYR_RECOMBINASE"/>
    <property type="match status" value="1"/>
</dbReference>
<evidence type="ECO:0000256" key="3">
    <source>
        <dbReference type="ARBA" id="ARBA00023172"/>
    </source>
</evidence>
<dbReference type="GO" id="GO:0003677">
    <property type="term" value="F:DNA binding"/>
    <property type="evidence" value="ECO:0007669"/>
    <property type="project" value="UniProtKB-KW"/>
</dbReference>
<dbReference type="Gene3D" id="1.10.443.10">
    <property type="entry name" value="Intergrase catalytic core"/>
    <property type="match status" value="1"/>
</dbReference>
<dbReference type="HOGENOM" id="CLU_033139_2_0_10"/>
<dbReference type="Pfam" id="PF13102">
    <property type="entry name" value="Phage_int_SAM_5"/>
    <property type="match status" value="1"/>
</dbReference>
<dbReference type="InterPro" id="IPR002104">
    <property type="entry name" value="Integrase_catalytic"/>
</dbReference>
<dbReference type="InterPro" id="IPR050090">
    <property type="entry name" value="Tyrosine_recombinase_XerCD"/>
</dbReference>
<dbReference type="InterPro" id="IPR011010">
    <property type="entry name" value="DNA_brk_join_enz"/>
</dbReference>
<dbReference type="AlphaFoldDB" id="B0NU63"/>
<comment type="similarity">
    <text evidence="1">Belongs to the 'phage' integrase family.</text>
</comment>
<dbReference type="EMBL" id="ABFZ02000022">
    <property type="protein sequence ID" value="EDS13906.1"/>
    <property type="molecule type" value="Genomic_DNA"/>
</dbReference>
<protein>
    <submittedName>
        <fullName evidence="5">Site-specific recombinase, phage integrase family</fullName>
    </submittedName>
</protein>
<evidence type="ECO:0000313" key="6">
    <source>
        <dbReference type="Proteomes" id="UP000004713"/>
    </source>
</evidence>
<dbReference type="SUPFAM" id="SSF56349">
    <property type="entry name" value="DNA breaking-rejoining enzymes"/>
    <property type="match status" value="1"/>
</dbReference>
<dbReference type="InterPro" id="IPR013762">
    <property type="entry name" value="Integrase-like_cat_sf"/>
</dbReference>
<evidence type="ECO:0000259" key="4">
    <source>
        <dbReference type="PROSITE" id="PS51898"/>
    </source>
</evidence>
<reference evidence="5 6" key="2">
    <citation type="submission" date="2007-11" db="EMBL/GenBank/DDBJ databases">
        <authorList>
            <person name="Fulton L."/>
            <person name="Clifton S."/>
            <person name="Fulton B."/>
            <person name="Xu J."/>
            <person name="Minx P."/>
            <person name="Pepin K.H."/>
            <person name="Johnson M."/>
            <person name="Thiruvilangam P."/>
            <person name="Bhonagiri V."/>
            <person name="Nash W.E."/>
            <person name="Mardis E.R."/>
            <person name="Wilson R.K."/>
        </authorList>
    </citation>
    <scope>NUCLEOTIDE SEQUENCE [LARGE SCALE GENOMIC DNA]</scope>
    <source>
        <strain evidence="5 6">ATCC 43183</strain>
    </source>
</reference>
<dbReference type="GO" id="GO:0015074">
    <property type="term" value="P:DNA integration"/>
    <property type="evidence" value="ECO:0007669"/>
    <property type="project" value="InterPro"/>
</dbReference>
<dbReference type="GO" id="GO:0006310">
    <property type="term" value="P:DNA recombination"/>
    <property type="evidence" value="ECO:0007669"/>
    <property type="project" value="UniProtKB-KW"/>
</dbReference>
<dbReference type="Proteomes" id="UP000004713">
    <property type="component" value="Unassembled WGS sequence"/>
</dbReference>